<keyword evidence="5 8" id="KW-0804">Transcription</keyword>
<organism evidence="10 11">
    <name type="scientific">Brassica napus</name>
    <name type="common">Rape</name>
    <dbReference type="NCBI Taxonomy" id="3708"/>
    <lineage>
        <taxon>Eukaryota</taxon>
        <taxon>Viridiplantae</taxon>
        <taxon>Streptophyta</taxon>
        <taxon>Embryophyta</taxon>
        <taxon>Tracheophyta</taxon>
        <taxon>Spermatophyta</taxon>
        <taxon>Magnoliopsida</taxon>
        <taxon>eudicotyledons</taxon>
        <taxon>Gunneridae</taxon>
        <taxon>Pentapetalae</taxon>
        <taxon>rosids</taxon>
        <taxon>malvids</taxon>
        <taxon>Brassicales</taxon>
        <taxon>Brassicaceae</taxon>
        <taxon>Brassiceae</taxon>
        <taxon>Brassica</taxon>
    </lineage>
</organism>
<dbReference type="Gene3D" id="3.10.20.90">
    <property type="entry name" value="Phosphatidylinositol 3-kinase Catalytic Subunit, Chain A, domain 1"/>
    <property type="match status" value="1"/>
</dbReference>
<comment type="subunit">
    <text evidence="8">Homodimers and heterodimers.</text>
</comment>
<comment type="similarity">
    <text evidence="2 8">Belongs to the Aux/IAA family.</text>
</comment>
<gene>
    <name evidence="10" type="ORF">HID58_078563</name>
</gene>
<evidence type="ECO:0000256" key="7">
    <source>
        <dbReference type="ARBA" id="ARBA00023294"/>
    </source>
</evidence>
<dbReference type="Proteomes" id="UP000824890">
    <property type="component" value="Unassembled WGS sequence"/>
</dbReference>
<dbReference type="SUPFAM" id="SSF54277">
    <property type="entry name" value="CAD &amp; PB1 domains"/>
    <property type="match status" value="1"/>
</dbReference>
<evidence type="ECO:0000256" key="2">
    <source>
        <dbReference type="ARBA" id="ARBA00006728"/>
    </source>
</evidence>
<evidence type="ECO:0000313" key="11">
    <source>
        <dbReference type="Proteomes" id="UP000824890"/>
    </source>
</evidence>
<evidence type="ECO:0000256" key="6">
    <source>
        <dbReference type="ARBA" id="ARBA00023242"/>
    </source>
</evidence>
<evidence type="ECO:0000256" key="3">
    <source>
        <dbReference type="ARBA" id="ARBA00022491"/>
    </source>
</evidence>
<name>A0ABQ7YUG8_BRANA</name>
<protein>
    <recommendedName>
        <fullName evidence="8">Auxin-responsive protein</fullName>
    </recommendedName>
</protein>
<dbReference type="PANTHER" id="PTHR31734:SF38">
    <property type="entry name" value="AUXIN-RESPONSIVE PROTEIN IAA29"/>
    <property type="match status" value="1"/>
</dbReference>
<accession>A0ABQ7YUG8</accession>
<evidence type="ECO:0000256" key="4">
    <source>
        <dbReference type="ARBA" id="ARBA00023015"/>
    </source>
</evidence>
<keyword evidence="11" id="KW-1185">Reference proteome</keyword>
<dbReference type="Pfam" id="PF02309">
    <property type="entry name" value="AUX_IAA"/>
    <property type="match status" value="1"/>
</dbReference>
<keyword evidence="7 8" id="KW-0927">Auxin signaling pathway</keyword>
<evidence type="ECO:0000259" key="9">
    <source>
        <dbReference type="PROSITE" id="PS51745"/>
    </source>
</evidence>
<reference evidence="10 11" key="1">
    <citation type="submission" date="2021-05" db="EMBL/GenBank/DDBJ databases">
        <title>Genome Assembly of Synthetic Allotetraploid Brassica napus Reveals Homoeologous Exchanges between Subgenomes.</title>
        <authorList>
            <person name="Davis J.T."/>
        </authorList>
    </citation>
    <scope>NUCLEOTIDE SEQUENCE [LARGE SCALE GENOMIC DNA]</scope>
    <source>
        <strain evidence="11">cv. Da-Ae</strain>
        <tissue evidence="10">Seedling</tissue>
    </source>
</reference>
<evidence type="ECO:0000256" key="8">
    <source>
        <dbReference type="RuleBase" id="RU004549"/>
    </source>
</evidence>
<dbReference type="EMBL" id="JAGKQM010000017">
    <property type="protein sequence ID" value="KAH0871541.1"/>
    <property type="molecule type" value="Genomic_DNA"/>
</dbReference>
<evidence type="ECO:0000256" key="1">
    <source>
        <dbReference type="ARBA" id="ARBA00004123"/>
    </source>
</evidence>
<dbReference type="InterPro" id="IPR003311">
    <property type="entry name" value="AUX_IAA"/>
</dbReference>
<keyword evidence="6 8" id="KW-0539">Nucleus</keyword>
<dbReference type="InterPro" id="IPR033389">
    <property type="entry name" value="AUX/IAA_dom"/>
</dbReference>
<comment type="caution">
    <text evidence="10">The sequence shown here is derived from an EMBL/GenBank/DDBJ whole genome shotgun (WGS) entry which is preliminary data.</text>
</comment>
<keyword evidence="3 8" id="KW-0678">Repressor</keyword>
<feature type="domain" description="PB1" evidence="9">
    <location>
        <begin position="191"/>
        <end position="278"/>
    </location>
</feature>
<keyword evidence="4 8" id="KW-0805">Transcription regulation</keyword>
<evidence type="ECO:0000256" key="5">
    <source>
        <dbReference type="ARBA" id="ARBA00023163"/>
    </source>
</evidence>
<comment type="function">
    <text evidence="8">Aux/IAA proteins are short-lived transcriptional factors that function as repressors of early auxin response genes at low auxin concentrations.</text>
</comment>
<evidence type="ECO:0000313" key="10">
    <source>
        <dbReference type="EMBL" id="KAH0871541.1"/>
    </source>
</evidence>
<dbReference type="PROSITE" id="PS51745">
    <property type="entry name" value="PB1"/>
    <property type="match status" value="1"/>
</dbReference>
<dbReference type="PANTHER" id="PTHR31734">
    <property type="entry name" value="AUXIN-RESPONSIVE PROTEIN IAA17"/>
    <property type="match status" value="1"/>
</dbReference>
<comment type="subcellular location">
    <subcellularLocation>
        <location evidence="1 8">Nucleus</location>
    </subcellularLocation>
</comment>
<sequence>NTHGPLIKQPSTQPFPEPDNKRIYTFSFIKDEAALEMELDLDLSLSPHTNSSKFGFCFDLNKHCATEGMLVEVVHYEKTKQTRFESMFWLDNMEEDCYVPKPCSFSLNGQPDEEDEDPLESDSTIVDDEEEDGEVVGWPPIKSCMTKYHNYRHSRNHPYHHHGRRINIPNPTATIIGLRPSSSSTSSPRSSMYVKVKMDGVAIARKVDIKLFNSYESLTNFLITMFTQYQNCDREDTSYKFTFQGKEGDWLLLGDVPWKIFAESVHRISIIRDCPCAYTRLLF</sequence>
<dbReference type="InterPro" id="IPR053793">
    <property type="entry name" value="PB1-like"/>
</dbReference>
<feature type="non-terminal residue" evidence="10">
    <location>
        <position position="1"/>
    </location>
</feature>
<proteinExistence type="inferred from homology"/>